<dbReference type="Pfam" id="PF00005">
    <property type="entry name" value="ABC_tran"/>
    <property type="match status" value="1"/>
</dbReference>
<dbReference type="GO" id="GO:0005524">
    <property type="term" value="F:ATP binding"/>
    <property type="evidence" value="ECO:0007669"/>
    <property type="project" value="UniProtKB-KW"/>
</dbReference>
<dbReference type="PROSITE" id="PS50893">
    <property type="entry name" value="ABC_TRANSPORTER_2"/>
    <property type="match status" value="1"/>
</dbReference>
<dbReference type="PATRIC" id="fig|1291052.5.peg.1416"/>
<feature type="domain" description="ABC transporter" evidence="4">
    <location>
        <begin position="2"/>
        <end position="227"/>
    </location>
</feature>
<comment type="caution">
    <text evidence="5">The sequence shown here is derived from an EMBL/GenBank/DDBJ whole genome shotgun (WGS) entry which is preliminary data.</text>
</comment>
<evidence type="ECO:0000313" key="5">
    <source>
        <dbReference type="EMBL" id="KRM55364.1"/>
    </source>
</evidence>
<evidence type="ECO:0000256" key="2">
    <source>
        <dbReference type="ARBA" id="ARBA00022741"/>
    </source>
</evidence>
<dbReference type="InterPro" id="IPR051782">
    <property type="entry name" value="ABC_Transporter_VariousFunc"/>
</dbReference>
<keyword evidence="2" id="KW-0547">Nucleotide-binding</keyword>
<dbReference type="STRING" id="1291052.FC18_GL001397"/>
<accession>A0A0R1ZQ77</accession>
<reference evidence="5 6" key="1">
    <citation type="journal article" date="2015" name="Genome Announc.">
        <title>Expanding the biotechnology potential of lactobacilli through comparative genomics of 213 strains and associated genera.</title>
        <authorList>
            <person name="Sun Z."/>
            <person name="Harris H.M."/>
            <person name="McCann A."/>
            <person name="Guo C."/>
            <person name="Argimon S."/>
            <person name="Zhang W."/>
            <person name="Yang X."/>
            <person name="Jeffery I.B."/>
            <person name="Cooney J.C."/>
            <person name="Kagawa T.F."/>
            <person name="Liu W."/>
            <person name="Song Y."/>
            <person name="Salvetti E."/>
            <person name="Wrobel A."/>
            <person name="Rasinkangas P."/>
            <person name="Parkhill J."/>
            <person name="Rea M.C."/>
            <person name="O'Sullivan O."/>
            <person name="Ritari J."/>
            <person name="Douillard F.P."/>
            <person name="Paul Ross R."/>
            <person name="Yang R."/>
            <person name="Briner A.E."/>
            <person name="Felis G.E."/>
            <person name="de Vos W.M."/>
            <person name="Barrangou R."/>
            <person name="Klaenhammer T.R."/>
            <person name="Caufield P.W."/>
            <person name="Cui Y."/>
            <person name="Zhang H."/>
            <person name="O'Toole P.W."/>
        </authorList>
    </citation>
    <scope>NUCLEOTIDE SEQUENCE [LARGE SCALE GENOMIC DNA]</scope>
    <source>
        <strain evidence="5 6">DSM 20505</strain>
    </source>
</reference>
<dbReference type="RefSeq" id="WP_054679167.1">
    <property type="nucleotide sequence ID" value="NZ_AYYO01000023.1"/>
</dbReference>
<dbReference type="AlphaFoldDB" id="A0A0R1ZQ77"/>
<dbReference type="Proteomes" id="UP000051679">
    <property type="component" value="Unassembled WGS sequence"/>
</dbReference>
<dbReference type="EMBL" id="AYYO01000023">
    <property type="protein sequence ID" value="KRM55364.1"/>
    <property type="molecule type" value="Genomic_DNA"/>
</dbReference>
<dbReference type="SMART" id="SM00382">
    <property type="entry name" value="AAA"/>
    <property type="match status" value="1"/>
</dbReference>
<evidence type="ECO:0000256" key="3">
    <source>
        <dbReference type="ARBA" id="ARBA00022840"/>
    </source>
</evidence>
<dbReference type="Gene3D" id="3.40.50.300">
    <property type="entry name" value="P-loop containing nucleotide triphosphate hydrolases"/>
    <property type="match status" value="1"/>
</dbReference>
<dbReference type="PANTHER" id="PTHR42939:SF1">
    <property type="entry name" value="ABC TRANSPORTER ATP-BINDING PROTEIN ALBC-RELATED"/>
    <property type="match status" value="1"/>
</dbReference>
<dbReference type="GO" id="GO:0016887">
    <property type="term" value="F:ATP hydrolysis activity"/>
    <property type="evidence" value="ECO:0007669"/>
    <property type="project" value="InterPro"/>
</dbReference>
<dbReference type="OrthoDB" id="2365508at2"/>
<dbReference type="InterPro" id="IPR003439">
    <property type="entry name" value="ABC_transporter-like_ATP-bd"/>
</dbReference>
<evidence type="ECO:0000259" key="4">
    <source>
        <dbReference type="PROSITE" id="PS50893"/>
    </source>
</evidence>
<name>A0A0R1ZQ77_9LACO</name>
<organism evidence="5 6">
    <name type="scientific">Lacticaseibacillus sharpeae JCM 1186 = DSM 20505</name>
    <dbReference type="NCBI Taxonomy" id="1291052"/>
    <lineage>
        <taxon>Bacteria</taxon>
        <taxon>Bacillati</taxon>
        <taxon>Bacillota</taxon>
        <taxon>Bacilli</taxon>
        <taxon>Lactobacillales</taxon>
        <taxon>Lactobacillaceae</taxon>
        <taxon>Lacticaseibacillus</taxon>
    </lineage>
</organism>
<evidence type="ECO:0000256" key="1">
    <source>
        <dbReference type="ARBA" id="ARBA00022448"/>
    </source>
</evidence>
<keyword evidence="6" id="KW-1185">Reference proteome</keyword>
<keyword evidence="3 5" id="KW-0067">ATP-binding</keyword>
<dbReference type="InterPro" id="IPR027417">
    <property type="entry name" value="P-loop_NTPase"/>
</dbReference>
<gene>
    <name evidence="5" type="ORF">FC18_GL001397</name>
</gene>
<protein>
    <submittedName>
        <fullName evidence="5">Abc transporter atp-binding protein</fullName>
    </submittedName>
</protein>
<dbReference type="InterPro" id="IPR003593">
    <property type="entry name" value="AAA+_ATPase"/>
</dbReference>
<dbReference type="CDD" id="cd03230">
    <property type="entry name" value="ABC_DR_subfamily_A"/>
    <property type="match status" value="1"/>
</dbReference>
<dbReference type="SUPFAM" id="SSF52540">
    <property type="entry name" value="P-loop containing nucleoside triphosphate hydrolases"/>
    <property type="match status" value="1"/>
</dbReference>
<sequence length="234" mass="26313">MLEVSHLNFAYHKQPILHDLTFTVATDEIVGLVAPNGTGKSTLLKNLVGLLTPASGTISLNGHDSRQDRTAFLQNLFFLEDNRNLYEHLTAREQIIYVQQMWRSGVDVDHIIDLLNMGGYKNKRISKMSLGMRQHVLLATYLAANTPLMLFDEPLNGLDPTSMQLFTQIFTQLRAQGHGIIMSSHSVENVTAMTDRTFFLKQGQLTVCNTGDIDLLAKYNEMFEVKALGPEFKL</sequence>
<keyword evidence="1" id="KW-0813">Transport</keyword>
<dbReference type="PANTHER" id="PTHR42939">
    <property type="entry name" value="ABC TRANSPORTER ATP-BINDING PROTEIN ALBC-RELATED"/>
    <property type="match status" value="1"/>
</dbReference>
<proteinExistence type="predicted"/>
<evidence type="ECO:0000313" key="6">
    <source>
        <dbReference type="Proteomes" id="UP000051679"/>
    </source>
</evidence>